<dbReference type="NCBIfam" id="NF047376">
    <property type="entry name" value="TAA_AbiEi"/>
    <property type="match status" value="1"/>
</dbReference>
<proteinExistence type="predicted"/>
<dbReference type="InterPro" id="IPR059220">
    <property type="entry name" value="AbiEi"/>
</dbReference>
<keyword evidence="2" id="KW-1185">Reference proteome</keyword>
<name>A0ABS5ZMV7_9PROT</name>
<evidence type="ECO:0000313" key="1">
    <source>
        <dbReference type="EMBL" id="MBU2737892.1"/>
    </source>
</evidence>
<sequence length="181" mass="20828">MNRMDLMRTLSDMERRNLFVFTRRDMEKMFPNETDKGMEKSLQRMIKDQLLIKAARGVYVYAPALMRNGGRIIESVARALRPGKLSYVSLESMLSEYGVISQIPVSRLTVMTTGASGLHDTPFGTIEFTHTKRSIPEVLERTMVVEDRPLRIAKKRAAVQDLYRVGRNIDMIDPEERDDTE</sequence>
<protein>
    <recommendedName>
        <fullName evidence="3">Transcriptional regulator, AbiEi antitoxin, Type IV TA system</fullName>
    </recommendedName>
</protein>
<dbReference type="EMBL" id="JABELD010000023">
    <property type="protein sequence ID" value="MBU2737892.1"/>
    <property type="molecule type" value="Genomic_DNA"/>
</dbReference>
<organism evidence="1 2">
    <name type="scientific">Acidithiobacillus concretivorus</name>
    <dbReference type="NCBI Taxonomy" id="3063952"/>
    <lineage>
        <taxon>Bacteria</taxon>
        <taxon>Pseudomonadati</taxon>
        <taxon>Pseudomonadota</taxon>
        <taxon>Acidithiobacillia</taxon>
        <taxon>Acidithiobacillales</taxon>
        <taxon>Acidithiobacillaceae</taxon>
        <taxon>Acidithiobacillus</taxon>
    </lineage>
</organism>
<gene>
    <name evidence="1" type="ORF">HJG40_03530</name>
</gene>
<reference evidence="1 2" key="1">
    <citation type="journal article" date="2021" name="ISME J.">
        <title>Genomic evolution of the class Acidithiobacillia: deep-branching Proteobacteria living in extreme acidic conditions.</title>
        <authorList>
            <person name="Moya-Beltran A."/>
            <person name="Beard S."/>
            <person name="Rojas-Villalobos C."/>
            <person name="Issotta F."/>
            <person name="Gallardo Y."/>
            <person name="Ulloa R."/>
            <person name="Giaveno A."/>
            <person name="Degli Esposti M."/>
            <person name="Johnson D.B."/>
            <person name="Quatrini R."/>
        </authorList>
    </citation>
    <scope>NUCLEOTIDE SEQUENCE [LARGE SCALE GENOMIC DNA]</scope>
    <source>
        <strain evidence="1 2">ATCC 19703</strain>
    </source>
</reference>
<accession>A0ABS5ZMV7</accession>
<dbReference type="Proteomes" id="UP001197028">
    <property type="component" value="Unassembled WGS sequence"/>
</dbReference>
<evidence type="ECO:0000313" key="2">
    <source>
        <dbReference type="Proteomes" id="UP001197028"/>
    </source>
</evidence>
<evidence type="ECO:0008006" key="3">
    <source>
        <dbReference type="Google" id="ProtNLM"/>
    </source>
</evidence>
<comment type="caution">
    <text evidence="1">The sequence shown here is derived from an EMBL/GenBank/DDBJ whole genome shotgun (WGS) entry which is preliminary data.</text>
</comment>